<reference evidence="3 4" key="1">
    <citation type="submission" date="2023-01" db="EMBL/GenBank/DDBJ databases">
        <title>Analysis of 21 Apiospora genomes using comparative genomics revels a genus with tremendous synthesis potential of carbohydrate active enzymes and secondary metabolites.</title>
        <authorList>
            <person name="Sorensen T."/>
        </authorList>
    </citation>
    <scope>NUCLEOTIDE SEQUENCE [LARGE SCALE GENOMIC DNA]</scope>
    <source>
        <strain evidence="3 4">CBS 114990</strain>
    </source>
</reference>
<proteinExistence type="predicted"/>
<evidence type="ECO:0000313" key="4">
    <source>
        <dbReference type="Proteomes" id="UP001433268"/>
    </source>
</evidence>
<dbReference type="Gene3D" id="1.25.40.20">
    <property type="entry name" value="Ankyrin repeat-containing domain"/>
    <property type="match status" value="1"/>
</dbReference>
<accession>A0ABR1XA05</accession>
<sequence length="594" mass="66422">MHRTFSSMAKKVPVTHNLFEALSSLRLRDMDRLLWIDALCINQHDHREKGHQVGQMRSVYHNADTVLVWLGPSSDAIDDIMDMMALWDKQFNTVPQTLPNIETAWSKKLAQLGGTSNAIYQGRVATFARLVERPWFRRVWIIQEVANARVALILCGSKVVTSRIFSTVHHFLDMEETHPHTKAVMEVMPGPLRRQSWWNDDRRLATLLLKFSGSEATKVHDRIYALLGIASDASGLPIDYARPFQDVVHQTISLLTLGDAGLSRLLTKPLLFEHVFMGVTSINELIMRVFESALQNSEGAFLRRLALAPPIKAVSRDSISKYAWTNTYFQLVFGLYVGADFHNGSTLADICKSALEWHHYFVCDEIFQMVEFKPTNRGAGGDLIPDDRYLARVAAEDKNSTILGIMLDRLKAANAEGLGSFAMSMLSLMGICDSFSASDENGMRVLQTALGCGADIKASDPKWGMALLMRAIRFKGPETVRLLVVGGADLTWRGADHGTPLHFAESIDGEYRRGRLNARNTRNTKRRSKAQMQDLLLDVCAEDRHLYAGLLEGREEVNDTGGHSEKASNSKRAREDGDGVGGVGEPRKSRRGRR</sequence>
<evidence type="ECO:0000313" key="3">
    <source>
        <dbReference type="EMBL" id="KAK8093464.1"/>
    </source>
</evidence>
<gene>
    <name evidence="3" type="ORF">PG997_000149</name>
</gene>
<name>A0ABR1XA05_9PEZI</name>
<organism evidence="3 4">
    <name type="scientific">Apiospora hydei</name>
    <dbReference type="NCBI Taxonomy" id="1337664"/>
    <lineage>
        <taxon>Eukaryota</taxon>
        <taxon>Fungi</taxon>
        <taxon>Dikarya</taxon>
        <taxon>Ascomycota</taxon>
        <taxon>Pezizomycotina</taxon>
        <taxon>Sordariomycetes</taxon>
        <taxon>Xylariomycetidae</taxon>
        <taxon>Amphisphaeriales</taxon>
        <taxon>Apiosporaceae</taxon>
        <taxon>Apiospora</taxon>
    </lineage>
</organism>
<dbReference type="InterPro" id="IPR052895">
    <property type="entry name" value="HetReg/Transcr_Mod"/>
</dbReference>
<keyword evidence="4" id="KW-1185">Reference proteome</keyword>
<dbReference type="SUPFAM" id="SSF48403">
    <property type="entry name" value="Ankyrin repeat"/>
    <property type="match status" value="1"/>
</dbReference>
<comment type="caution">
    <text evidence="3">The sequence shown here is derived from an EMBL/GenBank/DDBJ whole genome shotgun (WGS) entry which is preliminary data.</text>
</comment>
<dbReference type="PANTHER" id="PTHR24148">
    <property type="entry name" value="ANKYRIN REPEAT DOMAIN-CONTAINING PROTEIN 39 HOMOLOG-RELATED"/>
    <property type="match status" value="1"/>
</dbReference>
<evidence type="ECO:0000259" key="2">
    <source>
        <dbReference type="Pfam" id="PF06985"/>
    </source>
</evidence>
<dbReference type="InterPro" id="IPR010730">
    <property type="entry name" value="HET"/>
</dbReference>
<dbReference type="RefSeq" id="XP_066674237.1">
    <property type="nucleotide sequence ID" value="XM_066804464.1"/>
</dbReference>
<feature type="domain" description="Heterokaryon incompatibility" evidence="2">
    <location>
        <begin position="9"/>
        <end position="144"/>
    </location>
</feature>
<dbReference type="EMBL" id="JAQQWN010000002">
    <property type="protein sequence ID" value="KAK8093464.1"/>
    <property type="molecule type" value="Genomic_DNA"/>
</dbReference>
<evidence type="ECO:0000256" key="1">
    <source>
        <dbReference type="SAM" id="MobiDB-lite"/>
    </source>
</evidence>
<feature type="compositionally biased region" description="Basic and acidic residues" evidence="1">
    <location>
        <begin position="554"/>
        <end position="577"/>
    </location>
</feature>
<protein>
    <recommendedName>
        <fullName evidence="2">Heterokaryon incompatibility domain-containing protein</fullName>
    </recommendedName>
</protein>
<dbReference type="PANTHER" id="PTHR24148:SF78">
    <property type="entry name" value="HETEROKARYON INCOMPATIBILITY DOMAIN-CONTAINING PROTEIN"/>
    <property type="match status" value="1"/>
</dbReference>
<dbReference type="InterPro" id="IPR036770">
    <property type="entry name" value="Ankyrin_rpt-contain_sf"/>
</dbReference>
<dbReference type="Proteomes" id="UP001433268">
    <property type="component" value="Unassembled WGS sequence"/>
</dbReference>
<dbReference type="GeneID" id="92037524"/>
<feature type="region of interest" description="Disordered" evidence="1">
    <location>
        <begin position="554"/>
        <end position="594"/>
    </location>
</feature>
<dbReference type="Pfam" id="PF06985">
    <property type="entry name" value="HET"/>
    <property type="match status" value="1"/>
</dbReference>